<name>A0A1X2HPC8_SYNRA</name>
<evidence type="ECO:0000259" key="7">
    <source>
        <dbReference type="Pfam" id="PF04734"/>
    </source>
</evidence>
<dbReference type="GO" id="GO:0046512">
    <property type="term" value="P:sphingosine biosynthetic process"/>
    <property type="evidence" value="ECO:0007669"/>
    <property type="project" value="TreeGrafter"/>
</dbReference>
<dbReference type="Proteomes" id="UP000242180">
    <property type="component" value="Unassembled WGS sequence"/>
</dbReference>
<accession>A0A1X2HPC8</accession>
<feature type="binding site" evidence="4">
    <location>
        <position position="513"/>
    </location>
    <ligand>
        <name>Zn(2+)</name>
        <dbReference type="ChEBI" id="CHEBI:29105"/>
    </ligand>
</feature>
<dbReference type="PANTHER" id="PTHR12670">
    <property type="entry name" value="CERAMIDASE"/>
    <property type="match status" value="1"/>
</dbReference>
<feature type="domain" description="Neutral/alkaline non-lysosomal ceramidase C-terminal" evidence="8">
    <location>
        <begin position="544"/>
        <end position="710"/>
    </location>
</feature>
<comment type="similarity">
    <text evidence="1 5">Belongs to the neutral ceramidase family.</text>
</comment>
<keyword evidence="4" id="KW-0862">Zinc</keyword>
<evidence type="ECO:0000256" key="3">
    <source>
        <dbReference type="PIRSR" id="PIRSR606823-1"/>
    </source>
</evidence>
<dbReference type="OrthoDB" id="191371at2759"/>
<evidence type="ECO:0000256" key="5">
    <source>
        <dbReference type="RuleBase" id="RU366019"/>
    </source>
</evidence>
<keyword evidence="5" id="KW-0746">Sphingolipid metabolism</keyword>
<feature type="signal peptide" evidence="6">
    <location>
        <begin position="1"/>
        <end position="29"/>
    </location>
</feature>
<keyword evidence="2 5" id="KW-0378">Hydrolase</keyword>
<comment type="cofactor">
    <cofactor evidence="4">
        <name>Zn(2+)</name>
        <dbReference type="ChEBI" id="CHEBI:29105"/>
    </cofactor>
    <text evidence="4">Binds 1 zinc ion per subunit.</text>
</comment>
<keyword evidence="5" id="KW-0443">Lipid metabolism</keyword>
<feature type="binding site" evidence="4">
    <location>
        <position position="125"/>
    </location>
    <ligand>
        <name>Zn(2+)</name>
        <dbReference type="ChEBI" id="CHEBI:29105"/>
    </ligand>
</feature>
<feature type="active site" description="Nucleophile" evidence="3">
    <location>
        <position position="285"/>
    </location>
</feature>
<dbReference type="InterPro" id="IPR031329">
    <property type="entry name" value="NEUT/ALK_ceramidase_N"/>
</dbReference>
<keyword evidence="4" id="KW-0479">Metal-binding</keyword>
<dbReference type="EC" id="3.5.1.23" evidence="5"/>
<dbReference type="Pfam" id="PF17048">
    <property type="entry name" value="Ceramidse_alk_C"/>
    <property type="match status" value="1"/>
</dbReference>
<feature type="chain" id="PRO_5012981936" description="Neutral ceramidase" evidence="6">
    <location>
        <begin position="30"/>
        <end position="711"/>
    </location>
</feature>
<dbReference type="Pfam" id="PF04734">
    <property type="entry name" value="Ceramidase_alk"/>
    <property type="match status" value="1"/>
</dbReference>
<feature type="domain" description="Neutral/alkaline non-lysosomal ceramidase N-terminal" evidence="7">
    <location>
        <begin position="31"/>
        <end position="542"/>
    </location>
</feature>
<dbReference type="InterPro" id="IPR038445">
    <property type="entry name" value="NCDase_C_sf"/>
</dbReference>
<dbReference type="OMA" id="GTTVQTC"/>
<dbReference type="EMBL" id="MCGN01000002">
    <property type="protein sequence ID" value="ORZ01189.1"/>
    <property type="molecule type" value="Genomic_DNA"/>
</dbReference>
<evidence type="ECO:0000256" key="4">
    <source>
        <dbReference type="PIRSR" id="PIRSR606823-2"/>
    </source>
</evidence>
<dbReference type="PANTHER" id="PTHR12670:SF1">
    <property type="entry name" value="NEUTRAL CERAMIDASE"/>
    <property type="match status" value="1"/>
</dbReference>
<dbReference type="GO" id="GO:0005576">
    <property type="term" value="C:extracellular region"/>
    <property type="evidence" value="ECO:0007669"/>
    <property type="project" value="TreeGrafter"/>
</dbReference>
<evidence type="ECO:0000259" key="8">
    <source>
        <dbReference type="Pfam" id="PF17048"/>
    </source>
</evidence>
<evidence type="ECO:0000256" key="6">
    <source>
        <dbReference type="SAM" id="SignalP"/>
    </source>
</evidence>
<dbReference type="Gene3D" id="2.60.40.2300">
    <property type="entry name" value="Neutral/alkaline non-lysosomal ceramidase, C-terminal domain"/>
    <property type="match status" value="1"/>
</dbReference>
<comment type="catalytic activity">
    <reaction evidence="5">
        <text>an N-acylsphing-4-enine + H2O = sphing-4-enine + a fatty acid</text>
        <dbReference type="Rhea" id="RHEA:20856"/>
        <dbReference type="ChEBI" id="CHEBI:15377"/>
        <dbReference type="ChEBI" id="CHEBI:28868"/>
        <dbReference type="ChEBI" id="CHEBI:52639"/>
        <dbReference type="ChEBI" id="CHEBI:57756"/>
        <dbReference type="EC" id="3.5.1.23"/>
    </reaction>
</comment>
<protein>
    <recommendedName>
        <fullName evidence="5">Neutral ceramidase</fullName>
        <ecNumber evidence="5">3.5.1.23</ecNumber>
    </recommendedName>
</protein>
<dbReference type="STRING" id="13706.A0A1X2HPC8"/>
<dbReference type="GO" id="GO:0016020">
    <property type="term" value="C:membrane"/>
    <property type="evidence" value="ECO:0007669"/>
    <property type="project" value="GOC"/>
</dbReference>
<organism evidence="9 10">
    <name type="scientific">Syncephalastrum racemosum</name>
    <name type="common">Filamentous fungus</name>
    <dbReference type="NCBI Taxonomy" id="13706"/>
    <lineage>
        <taxon>Eukaryota</taxon>
        <taxon>Fungi</taxon>
        <taxon>Fungi incertae sedis</taxon>
        <taxon>Mucoromycota</taxon>
        <taxon>Mucoromycotina</taxon>
        <taxon>Mucoromycetes</taxon>
        <taxon>Mucorales</taxon>
        <taxon>Syncephalastraceae</taxon>
        <taxon>Syncephalastrum</taxon>
    </lineage>
</organism>
<dbReference type="InParanoid" id="A0A1X2HPC8"/>
<keyword evidence="10" id="KW-1185">Reference proteome</keyword>
<dbReference type="InterPro" id="IPR006823">
    <property type="entry name" value="Ceramidase_alk"/>
</dbReference>
<gene>
    <name evidence="9" type="ORF">BCR43DRAFT_170109</name>
</gene>
<dbReference type="GO" id="GO:0046872">
    <property type="term" value="F:metal ion binding"/>
    <property type="evidence" value="ECO:0007669"/>
    <property type="project" value="UniProtKB-KW"/>
</dbReference>
<evidence type="ECO:0000256" key="1">
    <source>
        <dbReference type="ARBA" id="ARBA00009835"/>
    </source>
</evidence>
<dbReference type="AlphaFoldDB" id="A0A1X2HPC8"/>
<evidence type="ECO:0000256" key="2">
    <source>
        <dbReference type="ARBA" id="ARBA00022801"/>
    </source>
</evidence>
<reference evidence="9 10" key="1">
    <citation type="submission" date="2016-07" db="EMBL/GenBank/DDBJ databases">
        <title>Pervasive Adenine N6-methylation of Active Genes in Fungi.</title>
        <authorList>
            <consortium name="DOE Joint Genome Institute"/>
            <person name="Mondo S.J."/>
            <person name="Dannebaum R.O."/>
            <person name="Kuo R.C."/>
            <person name="Labutti K."/>
            <person name="Haridas S."/>
            <person name="Kuo A."/>
            <person name="Salamov A."/>
            <person name="Ahrendt S.R."/>
            <person name="Lipzen A."/>
            <person name="Sullivan W."/>
            <person name="Andreopoulos W.B."/>
            <person name="Clum A."/>
            <person name="Lindquist E."/>
            <person name="Daum C."/>
            <person name="Ramamoorthy G.K."/>
            <person name="Gryganskyi A."/>
            <person name="Culley D."/>
            <person name="Magnuson J.K."/>
            <person name="James T.Y."/>
            <person name="O'Malley M.A."/>
            <person name="Stajich J.E."/>
            <person name="Spatafora J.W."/>
            <person name="Visel A."/>
            <person name="Grigoriev I.V."/>
        </authorList>
    </citation>
    <scope>NUCLEOTIDE SEQUENCE [LARGE SCALE GENOMIC DNA]</scope>
    <source>
        <strain evidence="9 10">NRRL 2496</strain>
    </source>
</reference>
<evidence type="ECO:0000313" key="10">
    <source>
        <dbReference type="Proteomes" id="UP000242180"/>
    </source>
</evidence>
<proteinExistence type="inferred from homology"/>
<evidence type="ECO:0000313" key="9">
    <source>
        <dbReference type="EMBL" id="ORZ01189.1"/>
    </source>
</evidence>
<dbReference type="GO" id="GO:0046514">
    <property type="term" value="P:ceramide catabolic process"/>
    <property type="evidence" value="ECO:0007669"/>
    <property type="project" value="InterPro"/>
</dbReference>
<comment type="caution">
    <text evidence="9">The sequence shown here is derived from an EMBL/GenBank/DDBJ whole genome shotgun (WGS) entry which is preliminary data.</text>
</comment>
<feature type="binding site" evidence="4">
    <location>
        <position position="472"/>
    </location>
    <ligand>
        <name>Zn(2+)</name>
        <dbReference type="ChEBI" id="CHEBI:29105"/>
    </ligand>
</feature>
<feature type="binding site" evidence="4">
    <location>
        <position position="234"/>
    </location>
    <ligand>
        <name>Zn(2+)</name>
        <dbReference type="ChEBI" id="CHEBI:29105"/>
    </ligand>
</feature>
<keyword evidence="6" id="KW-0732">Signal</keyword>
<dbReference type="GO" id="GO:0017040">
    <property type="term" value="F:N-acylsphingosine amidohydrolase activity"/>
    <property type="evidence" value="ECO:0007669"/>
    <property type="project" value="UniProtKB-UniRule"/>
</dbReference>
<dbReference type="InterPro" id="IPR031331">
    <property type="entry name" value="NEUT/ALK_ceramidase_C"/>
</dbReference>
<dbReference type="GO" id="GO:0042759">
    <property type="term" value="P:long-chain fatty acid biosynthetic process"/>
    <property type="evidence" value="ECO:0007669"/>
    <property type="project" value="TreeGrafter"/>
</dbReference>
<sequence length="711" mass="78543">MRILPVRFLHLVVASLLLVLGTFPRSARANYLVGTGIADITGPVNDITFMGYADFGQTGKGLLQRIYARAFIIGEPEDKSKRFVFVNTDTQSMGDIVKKRVIKRLQGLYGNDIYTEKNVMLSSTHQHNGMGGYLQPTLYSLSVLGWIEETVHPMVEGIVRSIVRAHDKLQNGTVTVARGELLDTNISRSPQAYLLNPAEERARYKYNVDKEMTSLNFLSSSGEGLGLISWFAVHGVSINNTNRLVNGDNKGYAAYTAEKHYNPHALPGKGPFVAAFAQANEGDSSPHTNGAYCTGTDIKCDGTRDHKCPGTSVCYGRGPSWEKGDLESNRIIGQNQADMAIKLFDDKSALPLDGPIDFRQKFWDITTAVVQRENGTNVTLCAPAMGYAFAAGTTDGNGLAGFYQNTTHSNFFWNLISDALKAPSKAQVECQQPKPILLDTGEIKIPYDWQPRIIDVQLVRVGNVYIAAVPSEMTTMSGRRLRKAIKETLIQHGLGNNETVVIQSGPANGYASYCATYEEYQMQRYEGASTPYGPHTLEAYIQVFKELATALATGQPVKHSEVLPDFTTKTFNLARRFGPDLPPVGHGFGDVLEDVGSSTFRRTKEPLSIMATFAAGNPRNNVKLEGTYLTVEQKQSNGTWRVVRTDDDYDTRFHWAYKSQLLGISKATIEWVVDESTPAGTYRLGYFGDHRKALSKQSMPHHGYSSEFTVQ</sequence>